<dbReference type="SUPFAM" id="SSF49373">
    <property type="entry name" value="Invasin/intimin cell-adhesion fragments"/>
    <property type="match status" value="2"/>
</dbReference>
<protein>
    <recommendedName>
        <fullName evidence="2">SLH domain-containing protein</fullName>
    </recommendedName>
</protein>
<feature type="signal peptide" evidence="1">
    <location>
        <begin position="1"/>
        <end position="41"/>
    </location>
</feature>
<dbReference type="PANTHER" id="PTHR43308">
    <property type="entry name" value="OUTER MEMBRANE PROTEIN ALPHA-RELATED"/>
    <property type="match status" value="1"/>
</dbReference>
<dbReference type="Pfam" id="PF02368">
    <property type="entry name" value="Big_2"/>
    <property type="match status" value="1"/>
</dbReference>
<evidence type="ECO:0000256" key="1">
    <source>
        <dbReference type="SAM" id="SignalP"/>
    </source>
</evidence>
<dbReference type="SMART" id="SM00635">
    <property type="entry name" value="BID_2"/>
    <property type="match status" value="2"/>
</dbReference>
<dbReference type="Pfam" id="PF00395">
    <property type="entry name" value="SLH"/>
    <property type="match status" value="3"/>
</dbReference>
<dbReference type="InterPro" id="IPR003343">
    <property type="entry name" value="Big_2"/>
</dbReference>
<dbReference type="Gene3D" id="2.60.40.1080">
    <property type="match status" value="1"/>
</dbReference>
<dbReference type="PROSITE" id="PS51272">
    <property type="entry name" value="SLH"/>
    <property type="match status" value="3"/>
</dbReference>
<feature type="domain" description="SLH" evidence="2">
    <location>
        <begin position="115"/>
        <end position="174"/>
    </location>
</feature>
<accession>A0A7I8DIT1</accession>
<evidence type="ECO:0000259" key="2">
    <source>
        <dbReference type="PROSITE" id="PS51272"/>
    </source>
</evidence>
<dbReference type="InterPro" id="IPR013783">
    <property type="entry name" value="Ig-like_fold"/>
</dbReference>
<proteinExistence type="predicted"/>
<dbReference type="Gene3D" id="2.60.40.10">
    <property type="entry name" value="Immunoglobulins"/>
    <property type="match status" value="1"/>
</dbReference>
<evidence type="ECO:0000313" key="3">
    <source>
        <dbReference type="EMBL" id="BCJ87751.1"/>
    </source>
</evidence>
<dbReference type="SUPFAM" id="SSF51445">
    <property type="entry name" value="(Trans)glycosidases"/>
    <property type="match status" value="1"/>
</dbReference>
<feature type="domain" description="SLH" evidence="2">
    <location>
        <begin position="177"/>
        <end position="240"/>
    </location>
</feature>
<dbReference type="EMBL" id="AP023366">
    <property type="protein sequence ID" value="BCJ87751.1"/>
    <property type="molecule type" value="Genomic_DNA"/>
</dbReference>
<dbReference type="InterPro" id="IPR008964">
    <property type="entry name" value="Invasin/intimin_cell_adhesion"/>
</dbReference>
<evidence type="ECO:0000313" key="4">
    <source>
        <dbReference type="Proteomes" id="UP000593802"/>
    </source>
</evidence>
<organism evidence="3 4">
    <name type="scientific">Effusibacillus dendaii</name>
    <dbReference type="NCBI Taxonomy" id="2743772"/>
    <lineage>
        <taxon>Bacteria</taxon>
        <taxon>Bacillati</taxon>
        <taxon>Bacillota</taxon>
        <taxon>Bacilli</taxon>
        <taxon>Bacillales</taxon>
        <taxon>Alicyclobacillaceae</taxon>
        <taxon>Effusibacillus</taxon>
    </lineage>
</organism>
<sequence length="778" mass="84021">MKMPVPSRRRLSRKALSGTIAISLLAPLPLLPTAYSQTALAAAAKSDSQSQGQYTDVPPGHWAFSAVQTLSNMGIVRGKATNLFAPSDTITRAEFVTLLLRALKTPLDPDSTPVFDDVPASYFAFKEIQTASKLKVFGDASVTSFQPDQPITRQDMAYFIANALQIPAVSDAVLKSTGSFADADQISPDEQKGVAIASQLKIINGYPDSTFKPLATATRAEAAGMIYNLLQVPAAKINDLKTSVQVSRIQITPDQVKLVAGETLSLTAQLFNKANSTVSGIPVVWSVDGLVGQISSDGVFTALVPGSGKITATVRQPGQSPVTASVNVTVEAPKHLAFSNDDYGSHKPTETINLTVKVNDENGKFLQTDNLRAVTFTITGPDGTFTTQASTVNGVAQLQTSKTKAGTYTVTASARGTILDKPATFVVTPGDLAKLDVHAAPSTFVRPGQDVQISAKGLDMWDNEISTFPVTFKVNDSRLGSISSNSNSPIGTLKVGNTQGSYTITAQSGSISATQQLTVYTSAADLSSGKGEWMMYSDWKNYPVDQTIQRLKDAGVTHVYMLNSTTTDGFFGQDAIDDFLPKAHKAGIAVVGWIYAANNDPWKDAGQTIQVINYTTPTGDRFDGIAADIEENLAAYQQEAFAKGIRDATGPNYPLFGVIYPATWKPNQPWSVYSKYYDVLEPMVYWHFKSKPYTYKEAYDSIGAEITKLRQLTRQDMPIKIVGQSYNMFPGDAGQYPQPYEIRGAMQAAKDYGAIGYSTYRGRTATPAEWNEFASFNW</sequence>
<feature type="chain" id="PRO_5032388781" description="SLH domain-containing protein" evidence="1">
    <location>
        <begin position="42"/>
        <end position="778"/>
    </location>
</feature>
<dbReference type="PANTHER" id="PTHR43308:SF5">
    <property type="entry name" value="S-LAYER PROTEIN _ PEPTIDOGLYCAN ENDO-BETA-N-ACETYLGLUCOSAMINIDASE"/>
    <property type="match status" value="1"/>
</dbReference>
<feature type="domain" description="SLH" evidence="2">
    <location>
        <begin position="50"/>
        <end position="113"/>
    </location>
</feature>
<dbReference type="InterPro" id="IPR017853">
    <property type="entry name" value="GH"/>
</dbReference>
<dbReference type="InterPro" id="IPR001119">
    <property type="entry name" value="SLH_dom"/>
</dbReference>
<reference evidence="3 4" key="1">
    <citation type="submission" date="2020-08" db="EMBL/GenBank/DDBJ databases">
        <title>Complete Genome Sequence of Effusibacillus dendaii Strain skT53, Isolated from Farmland soil.</title>
        <authorList>
            <person name="Konishi T."/>
            <person name="Kawasaki H."/>
        </authorList>
    </citation>
    <scope>NUCLEOTIDE SEQUENCE [LARGE SCALE GENOMIC DNA]</scope>
    <source>
        <strain evidence="4">skT53</strain>
    </source>
</reference>
<name>A0A7I8DIT1_9BACL</name>
<gene>
    <name evidence="3" type="ORF">skT53_27360</name>
</gene>
<keyword evidence="1" id="KW-0732">Signal</keyword>
<dbReference type="KEGG" id="eff:skT53_27360"/>
<dbReference type="AlphaFoldDB" id="A0A7I8DIT1"/>
<dbReference type="Proteomes" id="UP000593802">
    <property type="component" value="Chromosome"/>
</dbReference>
<dbReference type="InterPro" id="IPR051465">
    <property type="entry name" value="Cell_Envelope_Struct_Comp"/>
</dbReference>
<keyword evidence="4" id="KW-1185">Reference proteome</keyword>